<dbReference type="Gene3D" id="3.30.200.20">
    <property type="entry name" value="Phosphorylase Kinase, domain 1"/>
    <property type="match status" value="1"/>
</dbReference>
<dbReference type="STRING" id="2017.SAMN05444320_109278"/>
<organism evidence="1 3">
    <name type="scientific">Streptoalloteichus hindustanus</name>
    <dbReference type="NCBI Taxonomy" id="2017"/>
    <lineage>
        <taxon>Bacteria</taxon>
        <taxon>Bacillati</taxon>
        <taxon>Actinomycetota</taxon>
        <taxon>Actinomycetes</taxon>
        <taxon>Pseudonocardiales</taxon>
        <taxon>Pseudonocardiaceae</taxon>
        <taxon>Streptoalloteichus</taxon>
    </lineage>
</organism>
<evidence type="ECO:0000313" key="1">
    <source>
        <dbReference type="EMBL" id="SHG52204.1"/>
    </source>
</evidence>
<protein>
    <submittedName>
        <fullName evidence="1">Uncharacterized protein</fullName>
    </submittedName>
</protein>
<name>A0A1M5KGY7_STRHI</name>
<dbReference type="AlphaFoldDB" id="A0A1M5KGY7"/>
<feature type="non-terminal residue" evidence="1">
    <location>
        <position position="27"/>
    </location>
</feature>
<accession>A0A1M5KGY7</accession>
<dbReference type="EMBL" id="FQVN01000009">
    <property type="protein sequence ID" value="SHG52204.1"/>
    <property type="molecule type" value="Genomic_DNA"/>
</dbReference>
<proteinExistence type="predicted"/>
<sequence>MSDEGRLVAGRYRLLQRIGSGAMGVVW</sequence>
<reference evidence="1 3" key="1">
    <citation type="submission" date="2016-11" db="EMBL/GenBank/DDBJ databases">
        <authorList>
            <person name="Jaros S."/>
            <person name="Januszkiewicz K."/>
            <person name="Wedrychowicz H."/>
        </authorList>
    </citation>
    <scope>NUCLEOTIDE SEQUENCE [LARGE SCALE GENOMIC DNA]</scope>
    <source>
        <strain evidence="1 3">DSM 44523</strain>
    </source>
</reference>
<gene>
    <name evidence="1" type="ORF">SAMN05444320_109278</name>
    <name evidence="2" type="ORF">SAMN05444320_1151</name>
</gene>
<evidence type="ECO:0000313" key="2">
    <source>
        <dbReference type="EMBL" id="SHG84863.1"/>
    </source>
</evidence>
<dbReference type="EMBL" id="FQVN01000015">
    <property type="protein sequence ID" value="SHG84863.1"/>
    <property type="molecule type" value="Genomic_DNA"/>
</dbReference>
<evidence type="ECO:0000313" key="3">
    <source>
        <dbReference type="Proteomes" id="UP000184501"/>
    </source>
</evidence>
<keyword evidence="3" id="KW-1185">Reference proteome</keyword>
<dbReference type="Proteomes" id="UP000184501">
    <property type="component" value="Unassembled WGS sequence"/>
</dbReference>